<organism evidence="2 3">
    <name type="scientific">Araneus ventricosus</name>
    <name type="common">Orbweaver spider</name>
    <name type="synonym">Epeira ventricosa</name>
    <dbReference type="NCBI Taxonomy" id="182803"/>
    <lineage>
        <taxon>Eukaryota</taxon>
        <taxon>Metazoa</taxon>
        <taxon>Ecdysozoa</taxon>
        <taxon>Arthropoda</taxon>
        <taxon>Chelicerata</taxon>
        <taxon>Arachnida</taxon>
        <taxon>Araneae</taxon>
        <taxon>Araneomorphae</taxon>
        <taxon>Entelegynae</taxon>
        <taxon>Araneoidea</taxon>
        <taxon>Araneidae</taxon>
        <taxon>Araneus</taxon>
    </lineage>
</organism>
<evidence type="ECO:0000256" key="1">
    <source>
        <dbReference type="SAM" id="MobiDB-lite"/>
    </source>
</evidence>
<protein>
    <submittedName>
        <fullName evidence="2">Uncharacterized protein</fullName>
    </submittedName>
</protein>
<accession>A0A4Y2NM23</accession>
<gene>
    <name evidence="2" type="ORF">AVEN_27390_1</name>
</gene>
<keyword evidence="3" id="KW-1185">Reference proteome</keyword>
<feature type="region of interest" description="Disordered" evidence="1">
    <location>
        <begin position="64"/>
        <end position="84"/>
    </location>
</feature>
<dbReference type="EMBL" id="BGPR01009419">
    <property type="protein sequence ID" value="GBN39894.1"/>
    <property type="molecule type" value="Genomic_DNA"/>
</dbReference>
<reference evidence="2 3" key="1">
    <citation type="journal article" date="2019" name="Sci. Rep.">
        <title>Orb-weaving spider Araneus ventricosus genome elucidates the spidroin gene catalogue.</title>
        <authorList>
            <person name="Kono N."/>
            <person name="Nakamura H."/>
            <person name="Ohtoshi R."/>
            <person name="Moran D.A.P."/>
            <person name="Shinohara A."/>
            <person name="Yoshida Y."/>
            <person name="Fujiwara M."/>
            <person name="Mori M."/>
            <person name="Tomita M."/>
            <person name="Arakawa K."/>
        </authorList>
    </citation>
    <scope>NUCLEOTIDE SEQUENCE [LARGE SCALE GENOMIC DNA]</scope>
</reference>
<evidence type="ECO:0000313" key="2">
    <source>
        <dbReference type="EMBL" id="GBN39894.1"/>
    </source>
</evidence>
<sequence>MLFARISEPLRVGSRYWLGACPWGYLASHGTPLLTGSEKRGYLRCLNAEWFQTQLGKNRHFSTLTPEMTDPSMESPSGEVSSES</sequence>
<dbReference type="AlphaFoldDB" id="A0A4Y2NM23"/>
<comment type="caution">
    <text evidence="2">The sequence shown here is derived from an EMBL/GenBank/DDBJ whole genome shotgun (WGS) entry which is preliminary data.</text>
</comment>
<name>A0A4Y2NM23_ARAVE</name>
<evidence type="ECO:0000313" key="3">
    <source>
        <dbReference type="Proteomes" id="UP000499080"/>
    </source>
</evidence>
<proteinExistence type="predicted"/>
<dbReference type="Proteomes" id="UP000499080">
    <property type="component" value="Unassembled WGS sequence"/>
</dbReference>